<protein>
    <recommendedName>
        <fullName evidence="5">Ig-like domain-containing protein</fullName>
    </recommendedName>
</protein>
<reference evidence="3 4" key="1">
    <citation type="submission" date="2024-04" db="EMBL/GenBank/DDBJ databases">
        <title>Flavobacterium sp. DGU99 16S ribosomal RNA gene Genome sequencing and assembly.</title>
        <authorList>
            <person name="Park S."/>
        </authorList>
    </citation>
    <scope>NUCLEOTIDE SEQUENCE [LARGE SCALE GENOMIC DNA]</scope>
    <source>
        <strain evidence="3 4">DGU99</strain>
    </source>
</reference>
<sequence>MKPNFTYKYFLVLIAVLFFAIQGFSQSTGDYRSVATGNWTSLSSWQYFDGTTWVTPSGTSPQGYPGQYSGTGAVLIQAGNTISIGSAGITTQVFGVLTINGTLVLNGINTGGTGTNYNINTSGLIVTSGLTPAATVNFQNKVNLKLPASTPVNVKSGGLSGDCSNNQDIYIGSSVISYCQGGGGTPTFQEVMNNGGYYVLNVSPESDSSCGSKTFSFTATAFPTSGSTIKWYTTPTGGTAFRTSTSGTDTYTPTLSTTTTYYVEVAYGSYTTARKAITATVVNTAAPTGTASQSFCSGATVSNLSATGSGIKWYSASTGGSALASTTALTNGTHYYASQTVSGCESTSRLDVTVSVNSYSVAPTSITGTTTICNGTSTTLTLNGGSAGTGATAKWYSGSCGGTLVGTGSSISVSPTLTTTYFVRYEGICNTTSCVSTTVTVNPLPDAAGIISGTTSLCKGVSSIVYSVPVITNATSYSWTYTGTGATISGTTHSITIDFATNATSGNLTVYGVNSCGNGTVSASYTITLNDVPSAPTAGTPTNPTCTVPTGSVTLSNLPSSGTIYRIGSYANASYTITGGGTQTITGLLPGTYYFSASNGSCTSGTVSVIIVAPETNTWSTSGWSNGTPTINQRLVFSTDYTNVNDVDIVGCSCQVTGSTVVTIKSGRTLKIANEVDVASTASLIFENNASLVQINDAAVNTGNITYHRYTSAVKRYDFTYWSSPVEDQLLKNLSPNTLYDKYYSYNNGWQSINYGAASMTVGKGYIIRAPQTFSLTVATVDTNPTFIGTPNNGVKSVSVVGNQAQLLGNPYPSALDANAFLDANSSVLEGTLYFWTHNTPPSTSITGSASYKNYTVSDYAAYNRTGGVATAAALIGGAVPNGQIASGQGFFATAKATGNVVYNNSMRLNSSTGALLDNSQFFKLNTSKTTTTTTITEKNRIWLNLTNSEGAFKQTLVGYMTGATNNYEGNFDGLTYDGNQYLDFYSVNQAVKYTIQGRALPFVKQDTVTLGYKSAIVGQFEISIDHTDGVLSSQNVFLEDKDLKVLHDLKKGPYVFTTEKGVFNNRFVLRYVDKNIVEEVVETPSDTGNNGSEGSVNEGTSNFDVVVFVQNGEINVKSSVRTLKNVVVYDVAGKVLFRSKDINLSEFNVHQLLVANQVLIVEVLMADGTTVNRKIIY</sequence>
<evidence type="ECO:0000313" key="4">
    <source>
        <dbReference type="Proteomes" id="UP001398556"/>
    </source>
</evidence>
<keyword evidence="4" id="KW-1185">Reference proteome</keyword>
<organism evidence="3 4">
    <name type="scientific">Flavobacterium flavipallidum</name>
    <dbReference type="NCBI Taxonomy" id="3139140"/>
    <lineage>
        <taxon>Bacteria</taxon>
        <taxon>Pseudomonadati</taxon>
        <taxon>Bacteroidota</taxon>
        <taxon>Flavobacteriia</taxon>
        <taxon>Flavobacteriales</taxon>
        <taxon>Flavobacteriaceae</taxon>
        <taxon>Flavobacterium</taxon>
    </lineage>
</organism>
<evidence type="ECO:0008006" key="5">
    <source>
        <dbReference type="Google" id="ProtNLM"/>
    </source>
</evidence>
<gene>
    <name evidence="3" type="ORF">AAEO59_06075</name>
</gene>
<dbReference type="EMBL" id="JBBYHU010000008">
    <property type="protein sequence ID" value="MEL1240607.1"/>
    <property type="molecule type" value="Genomic_DNA"/>
</dbReference>
<dbReference type="InterPro" id="IPR045829">
    <property type="entry name" value="PKD_6"/>
</dbReference>
<feature type="domain" description="Ig-like" evidence="1">
    <location>
        <begin position="285"/>
        <end position="357"/>
    </location>
</feature>
<comment type="caution">
    <text evidence="3">The sequence shown here is derived from an EMBL/GenBank/DDBJ whole genome shotgun (WGS) entry which is preliminary data.</text>
</comment>
<dbReference type="InterPro" id="IPR044023">
    <property type="entry name" value="Ig_7"/>
</dbReference>
<feature type="domain" description="Ig-like" evidence="1">
    <location>
        <begin position="205"/>
        <end position="281"/>
    </location>
</feature>
<dbReference type="RefSeq" id="WP_341699845.1">
    <property type="nucleotide sequence ID" value="NZ_JBBYHU010000008.1"/>
</dbReference>
<dbReference type="Pfam" id="PF19081">
    <property type="entry name" value="Ig_7"/>
    <property type="match status" value="3"/>
</dbReference>
<feature type="domain" description="Ig-like" evidence="1">
    <location>
        <begin position="362"/>
        <end position="443"/>
    </location>
</feature>
<dbReference type="Pfam" id="PF19408">
    <property type="entry name" value="PKD_6"/>
    <property type="match status" value="1"/>
</dbReference>
<evidence type="ECO:0000313" key="3">
    <source>
        <dbReference type="EMBL" id="MEL1240607.1"/>
    </source>
</evidence>
<proteinExistence type="predicted"/>
<dbReference type="Proteomes" id="UP001398556">
    <property type="component" value="Unassembled WGS sequence"/>
</dbReference>
<evidence type="ECO:0000259" key="2">
    <source>
        <dbReference type="Pfam" id="PF19408"/>
    </source>
</evidence>
<accession>A0ABU9HLN9</accession>
<evidence type="ECO:0000259" key="1">
    <source>
        <dbReference type="Pfam" id="PF19081"/>
    </source>
</evidence>
<feature type="domain" description="PKD-like" evidence="2">
    <location>
        <begin position="445"/>
        <end position="525"/>
    </location>
</feature>
<name>A0ABU9HLN9_9FLAO</name>